<accession>A0ABV2QND3</accession>
<gene>
    <name evidence="2" type="ORF">ABIE21_002071</name>
</gene>
<protein>
    <recommendedName>
        <fullName evidence="4">Lipoprotein</fullName>
    </recommendedName>
</protein>
<reference evidence="2 3" key="1">
    <citation type="submission" date="2024-06" db="EMBL/GenBank/DDBJ databases">
        <title>Sorghum-associated microbial communities from plants grown in Nebraska, USA.</title>
        <authorList>
            <person name="Schachtman D."/>
        </authorList>
    </citation>
    <scope>NUCLEOTIDE SEQUENCE [LARGE SCALE GENOMIC DNA]</scope>
    <source>
        <strain evidence="2 3">2857</strain>
    </source>
</reference>
<sequence length="330" mass="35294">MPQRSLITTVVALAAALSLTGCTAAARETSVAADGDATPAAATETPFSPYWDAMYGVYDARDEIVKREKIEKLVAACMTAEGFDYTPVDQSPDTSVPGYEQGWGTEAWVAEHGYGAFPTPEETRQIDAQVVAEDPNLGYVASLSPSEQEAYYRALEGPLPDRDTLATTKEGGDAPAYDWTTAGCRGEAQHTVTGVDPTQSKRFEPLVAAMNAIEQDQLSDPAMQPIDTEWSECMAGAGYDGLATKQAAVDAVFAQSSAYWDSGATDEPAADLRAEWRDFEIDVALVDFRCAEAVGYAAKALAVQAARETQFIADNRVELDAMLAEIEQGG</sequence>
<name>A0ABV2QND3_9MICO</name>
<comment type="caution">
    <text evidence="2">The sequence shown here is derived from an EMBL/GenBank/DDBJ whole genome shotgun (WGS) entry which is preliminary data.</text>
</comment>
<dbReference type="EMBL" id="JBEPSJ010000002">
    <property type="protein sequence ID" value="MET4582561.1"/>
    <property type="molecule type" value="Genomic_DNA"/>
</dbReference>
<keyword evidence="1" id="KW-0732">Signal</keyword>
<feature type="chain" id="PRO_5046436159" description="Lipoprotein" evidence="1">
    <location>
        <begin position="27"/>
        <end position="330"/>
    </location>
</feature>
<evidence type="ECO:0000256" key="1">
    <source>
        <dbReference type="SAM" id="SignalP"/>
    </source>
</evidence>
<feature type="signal peptide" evidence="1">
    <location>
        <begin position="1"/>
        <end position="26"/>
    </location>
</feature>
<dbReference type="RefSeq" id="WP_354024743.1">
    <property type="nucleotide sequence ID" value="NZ_JBEPSJ010000002.1"/>
</dbReference>
<dbReference type="PROSITE" id="PS51257">
    <property type="entry name" value="PROKAR_LIPOPROTEIN"/>
    <property type="match status" value="1"/>
</dbReference>
<keyword evidence="3" id="KW-1185">Reference proteome</keyword>
<proteinExistence type="predicted"/>
<evidence type="ECO:0000313" key="3">
    <source>
        <dbReference type="Proteomes" id="UP001549257"/>
    </source>
</evidence>
<evidence type="ECO:0008006" key="4">
    <source>
        <dbReference type="Google" id="ProtNLM"/>
    </source>
</evidence>
<organism evidence="2 3">
    <name type="scientific">Conyzicola nivalis</name>
    <dbReference type="NCBI Taxonomy" id="1477021"/>
    <lineage>
        <taxon>Bacteria</taxon>
        <taxon>Bacillati</taxon>
        <taxon>Actinomycetota</taxon>
        <taxon>Actinomycetes</taxon>
        <taxon>Micrococcales</taxon>
        <taxon>Microbacteriaceae</taxon>
        <taxon>Conyzicola</taxon>
    </lineage>
</organism>
<dbReference type="Proteomes" id="UP001549257">
    <property type="component" value="Unassembled WGS sequence"/>
</dbReference>
<evidence type="ECO:0000313" key="2">
    <source>
        <dbReference type="EMBL" id="MET4582561.1"/>
    </source>
</evidence>